<dbReference type="PROSITE" id="PS50893">
    <property type="entry name" value="ABC_TRANSPORTER_2"/>
    <property type="match status" value="2"/>
</dbReference>
<dbReference type="STRING" id="1385369.N825_30555"/>
<dbReference type="PANTHER" id="PTHR43790">
    <property type="entry name" value="CARBOHYDRATE TRANSPORT ATP-BINDING PROTEIN MG119-RELATED"/>
    <property type="match status" value="1"/>
</dbReference>
<keyword evidence="8" id="KW-0472">Membrane</keyword>
<gene>
    <name evidence="10" type="ORF">N825_30555</name>
</gene>
<dbReference type="AlphaFoldDB" id="W9H487"/>
<dbReference type="SUPFAM" id="SSF52540">
    <property type="entry name" value="P-loop containing nucleoside triphosphate hydrolases"/>
    <property type="match status" value="2"/>
</dbReference>
<evidence type="ECO:0000256" key="1">
    <source>
        <dbReference type="ARBA" id="ARBA00022448"/>
    </source>
</evidence>
<keyword evidence="5" id="KW-0547">Nucleotide-binding</keyword>
<dbReference type="Gene3D" id="3.40.50.300">
    <property type="entry name" value="P-loop containing nucleotide triphosphate hydrolases"/>
    <property type="match status" value="2"/>
</dbReference>
<feature type="domain" description="ABC transporter" evidence="9">
    <location>
        <begin position="2"/>
        <end position="240"/>
    </location>
</feature>
<keyword evidence="6" id="KW-0067">ATP-binding</keyword>
<sequence>MLDCENLRKSFFGVEVLHGVSFSLDRGRVLGLVGENGSGKSTTMNILGGVLRRDGGRIRLDGADYEPRGPKDALARGIAFIHQELNLFENLSIEENLFITGFPRLGAAIPFINRGRMRRRARELLEQVDIRHPPGTPVGQLSQGERQLVEIAKALSVDARVIIFDEPTTSLTRREADRLFGIIERLRGRGIAMIYISHVLGDVTRICDDITVLRDGAVVGGGPVAQMPTERMISLMVGRTLDQLFPERTATPTDTPVLEVRGVSQPGVVHEIDFTLHAGEVLGIAGLMGAGRSELARILFGLDSFKTGTIAVDGVAIEAPSPSVCMDRGMAFLTEDRRGEGLMMHATIADNIALASLDEYASPWTRFVERTRLGDEVGRIGQKVRMRAADPMATLVRHLSGGNQQKVVLAKWLLREPKVFILDEPTRGIDVGAKFEIYKIIDTLVADGAGVLMISSEMEELIGLCDRILVMNHGEIQAEFRRGDFDSGRILEAAMRRRGTEAAAAPAAAMREAV</sequence>
<keyword evidence="7" id="KW-1278">Translocase</keyword>
<dbReference type="EMBL" id="AVFL01000005">
    <property type="protein sequence ID" value="EWY41030.1"/>
    <property type="molecule type" value="Genomic_DNA"/>
</dbReference>
<dbReference type="CDD" id="cd03216">
    <property type="entry name" value="ABC_Carb_Monos_I"/>
    <property type="match status" value="1"/>
</dbReference>
<evidence type="ECO:0000256" key="7">
    <source>
        <dbReference type="ARBA" id="ARBA00022967"/>
    </source>
</evidence>
<reference evidence="10 11" key="1">
    <citation type="submission" date="2013-08" db="EMBL/GenBank/DDBJ databases">
        <title>The genome sequence of Skermanella stibiiresistens.</title>
        <authorList>
            <person name="Zhu W."/>
            <person name="Wang G."/>
        </authorList>
    </citation>
    <scope>NUCLEOTIDE SEQUENCE [LARGE SCALE GENOMIC DNA]</scope>
    <source>
        <strain evidence="10 11">SB22</strain>
    </source>
</reference>
<proteinExistence type="predicted"/>
<feature type="domain" description="ABC transporter" evidence="9">
    <location>
        <begin position="253"/>
        <end position="498"/>
    </location>
</feature>
<evidence type="ECO:0000313" key="10">
    <source>
        <dbReference type="EMBL" id="EWY41030.1"/>
    </source>
</evidence>
<dbReference type="PATRIC" id="fig|1385369.3.peg.1750"/>
<dbReference type="InterPro" id="IPR003593">
    <property type="entry name" value="AAA+_ATPase"/>
</dbReference>
<evidence type="ECO:0000256" key="2">
    <source>
        <dbReference type="ARBA" id="ARBA00022475"/>
    </source>
</evidence>
<dbReference type="GO" id="GO:0005524">
    <property type="term" value="F:ATP binding"/>
    <property type="evidence" value="ECO:0007669"/>
    <property type="project" value="UniProtKB-KW"/>
</dbReference>
<dbReference type="GO" id="GO:0016887">
    <property type="term" value="F:ATP hydrolysis activity"/>
    <property type="evidence" value="ECO:0007669"/>
    <property type="project" value="InterPro"/>
</dbReference>
<evidence type="ECO:0000256" key="5">
    <source>
        <dbReference type="ARBA" id="ARBA00022741"/>
    </source>
</evidence>
<accession>W9H487</accession>
<keyword evidence="1" id="KW-0813">Transport</keyword>
<dbReference type="InterPro" id="IPR027417">
    <property type="entry name" value="P-loop_NTPase"/>
</dbReference>
<evidence type="ECO:0000256" key="6">
    <source>
        <dbReference type="ARBA" id="ARBA00022840"/>
    </source>
</evidence>
<dbReference type="InterPro" id="IPR003439">
    <property type="entry name" value="ABC_transporter-like_ATP-bd"/>
</dbReference>
<evidence type="ECO:0000256" key="3">
    <source>
        <dbReference type="ARBA" id="ARBA00022597"/>
    </source>
</evidence>
<dbReference type="Proteomes" id="UP000019486">
    <property type="component" value="Unassembled WGS sequence"/>
</dbReference>
<dbReference type="Pfam" id="PF00005">
    <property type="entry name" value="ABC_tran"/>
    <property type="match status" value="2"/>
</dbReference>
<protein>
    <submittedName>
        <fullName evidence="10">D-ribose transporter ATP binding protein</fullName>
    </submittedName>
</protein>
<comment type="caution">
    <text evidence="10">The sequence shown here is derived from an EMBL/GenBank/DDBJ whole genome shotgun (WGS) entry which is preliminary data.</text>
</comment>
<dbReference type="InterPro" id="IPR050107">
    <property type="entry name" value="ABC_carbohydrate_import_ATPase"/>
</dbReference>
<dbReference type="PANTHER" id="PTHR43790:SF3">
    <property type="entry name" value="D-ALLOSE IMPORT ATP-BINDING PROTEIN ALSA-RELATED"/>
    <property type="match status" value="1"/>
</dbReference>
<evidence type="ECO:0000259" key="9">
    <source>
        <dbReference type="PROSITE" id="PS50893"/>
    </source>
</evidence>
<keyword evidence="4" id="KW-0677">Repeat</keyword>
<dbReference type="PROSITE" id="PS00211">
    <property type="entry name" value="ABC_TRANSPORTER_1"/>
    <property type="match status" value="2"/>
</dbReference>
<name>W9H487_9PROT</name>
<organism evidence="10 11">
    <name type="scientific">Skermanella stibiiresistens SB22</name>
    <dbReference type="NCBI Taxonomy" id="1385369"/>
    <lineage>
        <taxon>Bacteria</taxon>
        <taxon>Pseudomonadati</taxon>
        <taxon>Pseudomonadota</taxon>
        <taxon>Alphaproteobacteria</taxon>
        <taxon>Rhodospirillales</taxon>
        <taxon>Azospirillaceae</taxon>
        <taxon>Skermanella</taxon>
    </lineage>
</organism>
<keyword evidence="3" id="KW-0762">Sugar transport</keyword>
<keyword evidence="11" id="KW-1185">Reference proteome</keyword>
<evidence type="ECO:0000256" key="8">
    <source>
        <dbReference type="ARBA" id="ARBA00023136"/>
    </source>
</evidence>
<evidence type="ECO:0000256" key="4">
    <source>
        <dbReference type="ARBA" id="ARBA00022737"/>
    </source>
</evidence>
<keyword evidence="2" id="KW-1003">Cell membrane</keyword>
<dbReference type="InterPro" id="IPR017871">
    <property type="entry name" value="ABC_transporter-like_CS"/>
</dbReference>
<dbReference type="SMART" id="SM00382">
    <property type="entry name" value="AAA"/>
    <property type="match status" value="2"/>
</dbReference>
<dbReference type="CDD" id="cd03215">
    <property type="entry name" value="ABC_Carb_Monos_II"/>
    <property type="match status" value="1"/>
</dbReference>
<evidence type="ECO:0000313" key="11">
    <source>
        <dbReference type="Proteomes" id="UP000019486"/>
    </source>
</evidence>